<reference evidence="9" key="1">
    <citation type="submission" date="2023-03" db="EMBL/GenBank/DDBJ databases">
        <authorList>
            <person name="Julca I."/>
        </authorList>
    </citation>
    <scope>NUCLEOTIDE SEQUENCE</scope>
</reference>
<evidence type="ECO:0000256" key="1">
    <source>
        <dbReference type="ARBA" id="ARBA00001974"/>
    </source>
</evidence>
<dbReference type="Gene3D" id="3.50.50.60">
    <property type="entry name" value="FAD/NAD(P)-binding domain"/>
    <property type="match status" value="2"/>
</dbReference>
<sequence length="491" mass="56167">MHFKSTQQKKYISKKFKKMVSDQNGYVSKRVCVVGAGPSGLVAARELKKEGHDVIVLEQKQEIGGQWLYDPNVEDEDPLGKGLIRKVHSGVYASLRVFAPREAMGFPDFPFVVKEGGDCRRHPGHSEYLEYLKDFCEVFGLRDFIRFNTRVEYVGMLNYEGNNGDDIKDLKWIVRSVNLKKQTRKRDDGDEKAAAAVAAEELFDAVVVANGHYCQPYLSPIKGMEDWKRKQMHSHVYRTPDPFKNEVVVVVGNSQSGQDISMELTKMAKEVHFSAKDKSVTEGLLKVISKCSNLHLHPVIDSMYEDGRVVFIDGNSIIADTIIYATGYSYSFPFLDTKGIVKVNDNRVEPLYEHTFPPLLAPSLSFIGIPKMVLLPFFELQAKWIAQVLSGKKKLPSFEQMMISAQEFYHSRDLSSIPKHYTHAIIPYDGFEYCDKYADFSDSPHLEDWKKELVLYSASKYFTDLENFRDSNDHDHKMLQLAQQIYNYTKV</sequence>
<gene>
    <name evidence="9" type="ORF">OLC1_LOCUS19260</name>
</gene>
<evidence type="ECO:0000256" key="4">
    <source>
        <dbReference type="ARBA" id="ARBA00022827"/>
    </source>
</evidence>
<evidence type="ECO:0000313" key="10">
    <source>
        <dbReference type="Proteomes" id="UP001161247"/>
    </source>
</evidence>
<dbReference type="GO" id="GO:0050661">
    <property type="term" value="F:NADP binding"/>
    <property type="evidence" value="ECO:0007669"/>
    <property type="project" value="InterPro"/>
</dbReference>
<evidence type="ECO:0000256" key="8">
    <source>
        <dbReference type="RuleBase" id="RU361177"/>
    </source>
</evidence>
<keyword evidence="8" id="KW-0503">Monooxygenase</keyword>
<keyword evidence="6 8" id="KW-0560">Oxidoreductase</keyword>
<dbReference type="GO" id="GO:0050660">
    <property type="term" value="F:flavin adenine dinucleotide binding"/>
    <property type="evidence" value="ECO:0007669"/>
    <property type="project" value="InterPro"/>
</dbReference>
<dbReference type="SUPFAM" id="SSF51905">
    <property type="entry name" value="FAD/NAD(P)-binding domain"/>
    <property type="match status" value="2"/>
</dbReference>
<comment type="function">
    <text evidence="7">Catalyzes the conversion of methylthioalkyl glucosinolates of any chain length into methylsulfinylalkyl glucosinolates.</text>
</comment>
<keyword evidence="3 8" id="KW-0285">Flavoprotein</keyword>
<dbReference type="Proteomes" id="UP001161247">
    <property type="component" value="Chromosome 7"/>
</dbReference>
<dbReference type="InterPro" id="IPR050346">
    <property type="entry name" value="FMO-like"/>
</dbReference>
<dbReference type="FunFam" id="3.50.50.60:FF:000147">
    <property type="entry name" value="Flavin-containing monooxygenase"/>
    <property type="match status" value="1"/>
</dbReference>
<keyword evidence="5" id="KW-0521">NADP</keyword>
<evidence type="ECO:0000313" key="9">
    <source>
        <dbReference type="EMBL" id="CAI9111983.1"/>
    </source>
</evidence>
<dbReference type="Pfam" id="PF00743">
    <property type="entry name" value="FMO-like"/>
    <property type="match status" value="2"/>
</dbReference>
<evidence type="ECO:0000256" key="7">
    <source>
        <dbReference type="ARBA" id="ARBA00058243"/>
    </source>
</evidence>
<comment type="cofactor">
    <cofactor evidence="1 8">
        <name>FAD</name>
        <dbReference type="ChEBI" id="CHEBI:57692"/>
    </cofactor>
</comment>
<dbReference type="InterPro" id="IPR000960">
    <property type="entry name" value="Flavin_mOase"/>
</dbReference>
<dbReference type="EC" id="1.-.-.-" evidence="8"/>
<evidence type="ECO:0000256" key="5">
    <source>
        <dbReference type="ARBA" id="ARBA00022857"/>
    </source>
</evidence>
<dbReference type="EMBL" id="OX459124">
    <property type="protein sequence ID" value="CAI9111983.1"/>
    <property type="molecule type" value="Genomic_DNA"/>
</dbReference>
<proteinExistence type="inferred from homology"/>
<dbReference type="InterPro" id="IPR020946">
    <property type="entry name" value="Flavin_mOase-like"/>
</dbReference>
<name>A0AAV1DVQ5_OLDCO</name>
<protein>
    <recommendedName>
        <fullName evidence="8">Flavin-containing monooxygenase</fullName>
        <ecNumber evidence="8">1.-.-.-</ecNumber>
    </recommendedName>
</protein>
<comment type="similarity">
    <text evidence="2 8">Belongs to the FMO family.</text>
</comment>
<keyword evidence="4 8" id="KW-0274">FAD</keyword>
<dbReference type="PRINTS" id="PR00370">
    <property type="entry name" value="FMOXYGENASE"/>
</dbReference>
<dbReference type="GO" id="GO:0004499">
    <property type="term" value="F:N,N-dimethylaniline monooxygenase activity"/>
    <property type="evidence" value="ECO:0007669"/>
    <property type="project" value="InterPro"/>
</dbReference>
<dbReference type="PANTHER" id="PTHR23023">
    <property type="entry name" value="DIMETHYLANILINE MONOOXYGENASE"/>
    <property type="match status" value="1"/>
</dbReference>
<keyword evidence="10" id="KW-1185">Reference proteome</keyword>
<accession>A0AAV1DVQ5</accession>
<organism evidence="9 10">
    <name type="scientific">Oldenlandia corymbosa var. corymbosa</name>
    <dbReference type="NCBI Taxonomy" id="529605"/>
    <lineage>
        <taxon>Eukaryota</taxon>
        <taxon>Viridiplantae</taxon>
        <taxon>Streptophyta</taxon>
        <taxon>Embryophyta</taxon>
        <taxon>Tracheophyta</taxon>
        <taxon>Spermatophyta</taxon>
        <taxon>Magnoliopsida</taxon>
        <taxon>eudicotyledons</taxon>
        <taxon>Gunneridae</taxon>
        <taxon>Pentapetalae</taxon>
        <taxon>asterids</taxon>
        <taxon>lamiids</taxon>
        <taxon>Gentianales</taxon>
        <taxon>Rubiaceae</taxon>
        <taxon>Rubioideae</taxon>
        <taxon>Spermacoceae</taxon>
        <taxon>Hedyotis-Oldenlandia complex</taxon>
        <taxon>Oldenlandia</taxon>
    </lineage>
</organism>
<evidence type="ECO:0000256" key="3">
    <source>
        <dbReference type="ARBA" id="ARBA00022630"/>
    </source>
</evidence>
<dbReference type="AlphaFoldDB" id="A0AAV1DVQ5"/>
<evidence type="ECO:0000256" key="6">
    <source>
        <dbReference type="ARBA" id="ARBA00023002"/>
    </source>
</evidence>
<evidence type="ECO:0000256" key="2">
    <source>
        <dbReference type="ARBA" id="ARBA00009183"/>
    </source>
</evidence>
<dbReference type="InterPro" id="IPR036188">
    <property type="entry name" value="FAD/NAD-bd_sf"/>
</dbReference>